<sequence length="122" mass="14766">MLLIHLVPALARRNRRLAHAIVEHTVFIGVMSYYFELLRHQRALLQKEEEAARRRRRRYWIRPYLRRRARLGHYENVMKELSLESPDLYRNFIRLDEPLFNEIVEKVRPYIEVEGAVGGWPA</sequence>
<proteinExistence type="predicted"/>
<reference evidence="1 2" key="1">
    <citation type="submission" date="2023-11" db="EMBL/GenBank/DDBJ databases">
        <title>Halocaridina rubra genome assembly.</title>
        <authorList>
            <person name="Smith C."/>
        </authorList>
    </citation>
    <scope>NUCLEOTIDE SEQUENCE [LARGE SCALE GENOMIC DNA]</scope>
    <source>
        <strain evidence="1">EP-1</strain>
        <tissue evidence="1">Whole</tissue>
    </source>
</reference>
<gene>
    <name evidence="1" type="ORF">SK128_000102</name>
</gene>
<dbReference type="EMBL" id="JAXCGZ010021304">
    <property type="protein sequence ID" value="KAK7054592.1"/>
    <property type="molecule type" value="Genomic_DNA"/>
</dbReference>
<comment type="caution">
    <text evidence="1">The sequence shown here is derived from an EMBL/GenBank/DDBJ whole genome shotgun (WGS) entry which is preliminary data.</text>
</comment>
<dbReference type="AlphaFoldDB" id="A0AAN8ZZH8"/>
<organism evidence="1 2">
    <name type="scientific">Halocaridina rubra</name>
    <name type="common">Hawaiian red shrimp</name>
    <dbReference type="NCBI Taxonomy" id="373956"/>
    <lineage>
        <taxon>Eukaryota</taxon>
        <taxon>Metazoa</taxon>
        <taxon>Ecdysozoa</taxon>
        <taxon>Arthropoda</taxon>
        <taxon>Crustacea</taxon>
        <taxon>Multicrustacea</taxon>
        <taxon>Malacostraca</taxon>
        <taxon>Eumalacostraca</taxon>
        <taxon>Eucarida</taxon>
        <taxon>Decapoda</taxon>
        <taxon>Pleocyemata</taxon>
        <taxon>Caridea</taxon>
        <taxon>Atyoidea</taxon>
        <taxon>Atyidae</taxon>
        <taxon>Halocaridina</taxon>
    </lineage>
</organism>
<keyword evidence="2" id="KW-1185">Reference proteome</keyword>
<evidence type="ECO:0000313" key="1">
    <source>
        <dbReference type="EMBL" id="KAK7054592.1"/>
    </source>
</evidence>
<accession>A0AAN8ZZH8</accession>
<dbReference type="Proteomes" id="UP001381693">
    <property type="component" value="Unassembled WGS sequence"/>
</dbReference>
<name>A0AAN8ZZH8_HALRR</name>
<evidence type="ECO:0000313" key="2">
    <source>
        <dbReference type="Proteomes" id="UP001381693"/>
    </source>
</evidence>
<feature type="non-terminal residue" evidence="1">
    <location>
        <position position="122"/>
    </location>
</feature>
<protein>
    <submittedName>
        <fullName evidence="1">Uncharacterized protein</fullName>
    </submittedName>
</protein>